<evidence type="ECO:0000256" key="3">
    <source>
        <dbReference type="ARBA" id="ARBA00022989"/>
    </source>
</evidence>
<keyword evidence="3 5" id="KW-1133">Transmembrane helix</keyword>
<dbReference type="AlphaFoldDB" id="A0A3R9QDT6"/>
<dbReference type="Proteomes" id="UP000316217">
    <property type="component" value="Unassembled WGS sequence"/>
</dbReference>
<dbReference type="InterPro" id="IPR049783">
    <property type="entry name" value="ABC_perm_TupB-like"/>
</dbReference>
<dbReference type="SUPFAM" id="SSF161098">
    <property type="entry name" value="MetI-like"/>
    <property type="match status" value="1"/>
</dbReference>
<proteinExistence type="inferred from homology"/>
<dbReference type="Proteomes" id="UP000277582">
    <property type="component" value="Unassembled WGS sequence"/>
</dbReference>
<dbReference type="InterPro" id="IPR000515">
    <property type="entry name" value="MetI-like"/>
</dbReference>
<evidence type="ECO:0000313" key="8">
    <source>
        <dbReference type="EMBL" id="RZN63535.1"/>
    </source>
</evidence>
<dbReference type="PANTHER" id="PTHR43632">
    <property type="entry name" value="PERMEASE COMPONENT OF TUNGSTATE ABC TRANSPORTER"/>
    <property type="match status" value="1"/>
</dbReference>
<reference evidence="8 10" key="2">
    <citation type="journal article" date="2019" name="Nat. Microbiol.">
        <title>Wide diversity of methane and short-chain alkane metabolisms in uncultured archaea.</title>
        <authorList>
            <person name="Borrel G."/>
            <person name="Adam P.S."/>
            <person name="McKay L.J."/>
            <person name="Chen L.X."/>
            <person name="Sierra-Garcia I.N."/>
            <person name="Sieber C.M."/>
            <person name="Letourneur Q."/>
            <person name="Ghozlane A."/>
            <person name="Andersen G.L."/>
            <person name="Li W.J."/>
            <person name="Hallam S.J."/>
            <person name="Muyzer G."/>
            <person name="de Oliveira V.M."/>
            <person name="Inskeep W.P."/>
            <person name="Banfield J.F."/>
            <person name="Gribaldo S."/>
        </authorList>
    </citation>
    <scope>NUCLEOTIDE SEQUENCE [LARGE SCALE GENOMIC DNA]</scope>
    <source>
        <strain evidence="8">NM4</strain>
    </source>
</reference>
<dbReference type="GO" id="GO:0005886">
    <property type="term" value="C:plasma membrane"/>
    <property type="evidence" value="ECO:0007669"/>
    <property type="project" value="UniProtKB-SubCell"/>
</dbReference>
<organism evidence="7 9">
    <name type="scientific">Candidatus Methanodesulfokora washburnensis</name>
    <dbReference type="NCBI Taxonomy" id="2478471"/>
    <lineage>
        <taxon>Archaea</taxon>
        <taxon>Thermoproteota</taxon>
        <taxon>Candidatus Korarchaeia</taxon>
        <taxon>Candidatus Korarchaeia incertae sedis</taxon>
        <taxon>Candidatus Methanodesulfokora</taxon>
    </lineage>
</organism>
<dbReference type="OrthoDB" id="94632at2157"/>
<keyword evidence="2 5" id="KW-0812">Transmembrane</keyword>
<keyword evidence="5" id="KW-0813">Transport</keyword>
<evidence type="ECO:0000256" key="2">
    <source>
        <dbReference type="ARBA" id="ARBA00022692"/>
    </source>
</evidence>
<feature type="transmembrane region" description="Helical" evidence="5">
    <location>
        <begin position="56"/>
        <end position="77"/>
    </location>
</feature>
<evidence type="ECO:0000313" key="7">
    <source>
        <dbReference type="EMBL" id="RSN74128.1"/>
    </source>
</evidence>
<dbReference type="PANTHER" id="PTHR43632:SF1">
    <property type="entry name" value="PERMEASE COMPONENT OF TUNGSTATE ABC TRANSPORTER"/>
    <property type="match status" value="1"/>
</dbReference>
<dbReference type="CDD" id="cd06261">
    <property type="entry name" value="TM_PBP2"/>
    <property type="match status" value="1"/>
</dbReference>
<keyword evidence="4 5" id="KW-0472">Membrane</keyword>
<comment type="caution">
    <text evidence="7">The sequence shown here is derived from an EMBL/GenBank/DDBJ whole genome shotgun (WGS) entry which is preliminary data.</text>
</comment>
<gene>
    <name evidence="7" type="ORF">D6D85_08785</name>
    <name evidence="8" type="ORF">EF810_00680</name>
</gene>
<evidence type="ECO:0000256" key="4">
    <source>
        <dbReference type="ARBA" id="ARBA00023136"/>
    </source>
</evidence>
<dbReference type="NCBIfam" id="NF038017">
    <property type="entry name" value="ABC_perm1"/>
    <property type="match status" value="1"/>
</dbReference>
<comment type="subcellular location">
    <subcellularLocation>
        <location evidence="5">Cell membrane</location>
        <topology evidence="5">Multi-pass membrane protein</topology>
    </subcellularLocation>
    <subcellularLocation>
        <location evidence="1">Membrane</location>
        <topology evidence="1">Multi-pass membrane protein</topology>
    </subcellularLocation>
</comment>
<dbReference type="Pfam" id="PF00528">
    <property type="entry name" value="BPD_transp_1"/>
    <property type="match status" value="1"/>
</dbReference>
<name>A0A3R9QDT6_9CREN</name>
<evidence type="ECO:0000313" key="9">
    <source>
        <dbReference type="Proteomes" id="UP000277582"/>
    </source>
</evidence>
<dbReference type="PROSITE" id="PS50928">
    <property type="entry name" value="ABC_TM1"/>
    <property type="match status" value="1"/>
</dbReference>
<dbReference type="Gene3D" id="1.10.3720.10">
    <property type="entry name" value="MetI-like"/>
    <property type="match status" value="1"/>
</dbReference>
<evidence type="ECO:0000313" key="10">
    <source>
        <dbReference type="Proteomes" id="UP000316217"/>
    </source>
</evidence>
<dbReference type="EMBL" id="RCOS01000100">
    <property type="protein sequence ID" value="RSN74128.1"/>
    <property type="molecule type" value="Genomic_DNA"/>
</dbReference>
<sequence length="186" mass="20011">MISLPLSFFLCLKDFRGKNLVLEILNSMISLPTVVIGLILYYLLTRTGPLGFLGLMYTPMAMVIGQAILITPLMTIFMERALDSRKEVVEVAISLGASDSQAAQRLFLDSLPGIVSSVLVGFNRAVGELGVALMLGGNIKGFTRVMTTVIALEVSKGEFELAISLGIILVCISLLLTSIVSRMARA</sequence>
<evidence type="ECO:0000256" key="1">
    <source>
        <dbReference type="ARBA" id="ARBA00004141"/>
    </source>
</evidence>
<reference evidence="7 9" key="1">
    <citation type="submission" date="2018-10" db="EMBL/GenBank/DDBJ databases">
        <title>Co-occurring genomic capacity for anaerobic methane metabolism and dissimilatory sulfite reduction discovered in the Korarchaeota.</title>
        <authorList>
            <person name="Mckay L.J."/>
            <person name="Dlakic M."/>
            <person name="Fields M.W."/>
            <person name="Delmont T.O."/>
            <person name="Eren A.M."/>
            <person name="Jay Z.J."/>
            <person name="Klingelsmith K.B."/>
            <person name="Rusch D.B."/>
            <person name="Inskeep W.P."/>
        </authorList>
    </citation>
    <scope>NUCLEOTIDE SEQUENCE [LARGE SCALE GENOMIC DNA]</scope>
    <source>
        <strain evidence="7 9">MDKW</strain>
    </source>
</reference>
<dbReference type="EMBL" id="RXII01000012">
    <property type="protein sequence ID" value="RZN63535.1"/>
    <property type="molecule type" value="Genomic_DNA"/>
</dbReference>
<feature type="domain" description="ABC transmembrane type-1" evidence="6">
    <location>
        <begin position="1"/>
        <end position="180"/>
    </location>
</feature>
<feature type="transmembrane region" description="Helical" evidence="5">
    <location>
        <begin position="161"/>
        <end position="180"/>
    </location>
</feature>
<comment type="similarity">
    <text evidence="5">Belongs to the binding-protein-dependent transport system permease family.</text>
</comment>
<feature type="transmembrane region" description="Helical" evidence="5">
    <location>
        <begin position="20"/>
        <end position="44"/>
    </location>
</feature>
<accession>A0A3R9QDT6</accession>
<dbReference type="GO" id="GO:0055085">
    <property type="term" value="P:transmembrane transport"/>
    <property type="evidence" value="ECO:0007669"/>
    <property type="project" value="InterPro"/>
</dbReference>
<evidence type="ECO:0000256" key="5">
    <source>
        <dbReference type="RuleBase" id="RU363032"/>
    </source>
</evidence>
<keyword evidence="9" id="KW-1185">Reference proteome</keyword>
<evidence type="ECO:0000259" key="6">
    <source>
        <dbReference type="PROSITE" id="PS50928"/>
    </source>
</evidence>
<protein>
    <submittedName>
        <fullName evidence="7">ABC transporter permease subunit</fullName>
    </submittedName>
</protein>
<dbReference type="InterPro" id="IPR035906">
    <property type="entry name" value="MetI-like_sf"/>
</dbReference>